<dbReference type="Gene3D" id="1.20.1560.10">
    <property type="entry name" value="ABC transporter type 1, transmembrane domain"/>
    <property type="match status" value="1"/>
</dbReference>
<dbReference type="InterPro" id="IPR027417">
    <property type="entry name" value="P-loop_NTPase"/>
</dbReference>
<keyword evidence="2 5" id="KW-0812">Transmembrane</keyword>
<proteinExistence type="predicted"/>
<comment type="subcellular location">
    <subcellularLocation>
        <location evidence="1">Cell membrane</location>
        <topology evidence="1">Multi-pass membrane protein</topology>
    </subcellularLocation>
</comment>
<evidence type="ECO:0000256" key="5">
    <source>
        <dbReference type="SAM" id="Phobius"/>
    </source>
</evidence>
<dbReference type="PROSITE" id="PS00211">
    <property type="entry name" value="ABC_TRANSPORTER_1"/>
    <property type="match status" value="1"/>
</dbReference>
<dbReference type="Pfam" id="PF00664">
    <property type="entry name" value="ABC_membrane"/>
    <property type="match status" value="1"/>
</dbReference>
<gene>
    <name evidence="8" type="ORF">SAMN05216199_4054</name>
</gene>
<dbReference type="OrthoDB" id="4966664at2"/>
<evidence type="ECO:0000259" key="6">
    <source>
        <dbReference type="PROSITE" id="PS50893"/>
    </source>
</evidence>
<dbReference type="Proteomes" id="UP000199019">
    <property type="component" value="Unassembled WGS sequence"/>
</dbReference>
<dbReference type="GO" id="GO:0015421">
    <property type="term" value="F:ABC-type oligopeptide transporter activity"/>
    <property type="evidence" value="ECO:0007669"/>
    <property type="project" value="TreeGrafter"/>
</dbReference>
<dbReference type="PANTHER" id="PTHR43394:SF1">
    <property type="entry name" value="ATP-BINDING CASSETTE SUB-FAMILY B MEMBER 10, MITOCHONDRIAL"/>
    <property type="match status" value="1"/>
</dbReference>
<evidence type="ECO:0000256" key="4">
    <source>
        <dbReference type="ARBA" id="ARBA00023136"/>
    </source>
</evidence>
<keyword evidence="3 5" id="KW-1133">Transmembrane helix</keyword>
<feature type="transmembrane region" description="Helical" evidence="5">
    <location>
        <begin position="173"/>
        <end position="193"/>
    </location>
</feature>
<feature type="domain" description="ABC transmembrane type-1" evidence="7">
    <location>
        <begin position="33"/>
        <end position="314"/>
    </location>
</feature>
<dbReference type="PROSITE" id="PS50893">
    <property type="entry name" value="ABC_TRANSPORTER_2"/>
    <property type="match status" value="1"/>
</dbReference>
<keyword evidence="9" id="KW-1185">Reference proteome</keyword>
<feature type="transmembrane region" description="Helical" evidence="5">
    <location>
        <begin position="69"/>
        <end position="88"/>
    </location>
</feature>
<sequence>MRSPLTSDPGSPDTRGPLRFLLWLARQQLAIQLLVLVAGTVWMVALALMPAAVGRGIDQGIVPGDWAALARWALAILALGALAAAAGATRHYLAVQNWLSASYRTAQLTARGVERSGPALTRTIPAGEVIAVFASDVMRIGGLFDAAGRFTGALVSYVVVGSILLAASPPLGWLVLVGGPVLLSLLTFVVRPLQRRQADQREQTGRLTTLGADTVGGLRVLRGIGGEQTFLRRYEAQSQHVRRVGVRVAGVQASLDSAQVLLPGIFVVLVTWIGARFALDGRITAGQLVAFYGYAAFLTMPLRTVTEFTDRFIRAHIAARKVLRILAVEPDQQPGTRGAAPLPDPAEDLVDPLSGVRVRAGALTALVSARPEETAVIADRLGRHGSGRHETTWGGTRLHDLSLAEVRERVVVSEADPRLFTGRLRDELLAGRVAHSDQQVHAALEVASAMDVLEAVPDGLDGHVEERGRSYSGGQRQRLALARALLADPEVLVLVEPTSAVDAHTEARIATRLADARRSRTTVVTTASPLVLGEADHVVLVEDGVATATGTHHELLAGHAAYRSIVIRGEED</sequence>
<dbReference type="CDD" id="cd07346">
    <property type="entry name" value="ABC_6TM_exporters"/>
    <property type="match status" value="1"/>
</dbReference>
<dbReference type="InterPro" id="IPR003439">
    <property type="entry name" value="ABC_transporter-like_ATP-bd"/>
</dbReference>
<dbReference type="GO" id="GO:0016887">
    <property type="term" value="F:ATP hydrolysis activity"/>
    <property type="evidence" value="ECO:0007669"/>
    <property type="project" value="InterPro"/>
</dbReference>
<dbReference type="AlphaFoldDB" id="A0A1H9XN91"/>
<dbReference type="GO" id="GO:0005524">
    <property type="term" value="F:ATP binding"/>
    <property type="evidence" value="ECO:0007669"/>
    <property type="project" value="InterPro"/>
</dbReference>
<evidence type="ECO:0000313" key="9">
    <source>
        <dbReference type="Proteomes" id="UP000199019"/>
    </source>
</evidence>
<dbReference type="SUPFAM" id="SSF52540">
    <property type="entry name" value="P-loop containing nucleoside triphosphate hydrolases"/>
    <property type="match status" value="1"/>
</dbReference>
<dbReference type="SUPFAM" id="SSF90123">
    <property type="entry name" value="ABC transporter transmembrane region"/>
    <property type="match status" value="1"/>
</dbReference>
<evidence type="ECO:0000313" key="8">
    <source>
        <dbReference type="EMBL" id="SES47317.1"/>
    </source>
</evidence>
<evidence type="ECO:0000259" key="7">
    <source>
        <dbReference type="PROSITE" id="PS50929"/>
    </source>
</evidence>
<dbReference type="Gene3D" id="3.40.50.300">
    <property type="entry name" value="P-loop containing nucleotide triphosphate hydrolases"/>
    <property type="match status" value="1"/>
</dbReference>
<reference evidence="9" key="1">
    <citation type="submission" date="2016-10" db="EMBL/GenBank/DDBJ databases">
        <authorList>
            <person name="Varghese N."/>
            <person name="Submissions S."/>
        </authorList>
    </citation>
    <scope>NUCLEOTIDE SEQUENCE [LARGE SCALE GENOMIC DNA]</scope>
    <source>
        <strain evidence="9">CGMCC 1.6963</strain>
    </source>
</reference>
<dbReference type="EMBL" id="FOHB01000009">
    <property type="protein sequence ID" value="SES47317.1"/>
    <property type="molecule type" value="Genomic_DNA"/>
</dbReference>
<dbReference type="InterPro" id="IPR011527">
    <property type="entry name" value="ABC1_TM_dom"/>
</dbReference>
<dbReference type="STRING" id="587636.SAMN05216199_4054"/>
<feature type="domain" description="ABC transporter" evidence="6">
    <location>
        <begin position="323"/>
        <end position="568"/>
    </location>
</feature>
<dbReference type="Pfam" id="PF00005">
    <property type="entry name" value="ABC_tran"/>
    <property type="match status" value="1"/>
</dbReference>
<feature type="transmembrane region" description="Helical" evidence="5">
    <location>
        <begin position="29"/>
        <end position="49"/>
    </location>
</feature>
<feature type="transmembrane region" description="Helical" evidence="5">
    <location>
        <begin position="146"/>
        <end position="167"/>
    </location>
</feature>
<dbReference type="GO" id="GO:0005886">
    <property type="term" value="C:plasma membrane"/>
    <property type="evidence" value="ECO:0007669"/>
    <property type="project" value="UniProtKB-SubCell"/>
</dbReference>
<evidence type="ECO:0000256" key="3">
    <source>
        <dbReference type="ARBA" id="ARBA00022989"/>
    </source>
</evidence>
<evidence type="ECO:0000256" key="1">
    <source>
        <dbReference type="ARBA" id="ARBA00004651"/>
    </source>
</evidence>
<dbReference type="InterPro" id="IPR039421">
    <property type="entry name" value="Type_1_exporter"/>
</dbReference>
<dbReference type="RefSeq" id="WP_091762292.1">
    <property type="nucleotide sequence ID" value="NZ_FOHB01000009.1"/>
</dbReference>
<dbReference type="InterPro" id="IPR017871">
    <property type="entry name" value="ABC_transporter-like_CS"/>
</dbReference>
<organism evidence="8 9">
    <name type="scientific">Pedococcus cremeus</name>
    <dbReference type="NCBI Taxonomy" id="587636"/>
    <lineage>
        <taxon>Bacteria</taxon>
        <taxon>Bacillati</taxon>
        <taxon>Actinomycetota</taxon>
        <taxon>Actinomycetes</taxon>
        <taxon>Micrococcales</taxon>
        <taxon>Intrasporangiaceae</taxon>
        <taxon>Pedococcus</taxon>
    </lineage>
</organism>
<accession>A0A1H9XN91</accession>
<feature type="transmembrane region" description="Helical" evidence="5">
    <location>
        <begin position="260"/>
        <end position="279"/>
    </location>
</feature>
<keyword evidence="4 5" id="KW-0472">Membrane</keyword>
<protein>
    <submittedName>
        <fullName evidence="8">ABC-type multidrug transport system, ATPase and permease component</fullName>
    </submittedName>
</protein>
<dbReference type="PROSITE" id="PS50929">
    <property type="entry name" value="ABC_TM1F"/>
    <property type="match status" value="1"/>
</dbReference>
<name>A0A1H9XN91_9MICO</name>
<evidence type="ECO:0000256" key="2">
    <source>
        <dbReference type="ARBA" id="ARBA00022692"/>
    </source>
</evidence>
<feature type="transmembrane region" description="Helical" evidence="5">
    <location>
        <begin position="285"/>
        <end position="305"/>
    </location>
</feature>
<dbReference type="PANTHER" id="PTHR43394">
    <property type="entry name" value="ATP-DEPENDENT PERMEASE MDL1, MITOCHONDRIAL"/>
    <property type="match status" value="1"/>
</dbReference>
<dbReference type="InterPro" id="IPR036640">
    <property type="entry name" value="ABC1_TM_sf"/>
</dbReference>